<evidence type="ECO:0000256" key="4">
    <source>
        <dbReference type="ARBA" id="ARBA00083301"/>
    </source>
</evidence>
<evidence type="ECO:0000256" key="2">
    <source>
        <dbReference type="ARBA" id="ARBA00023002"/>
    </source>
</evidence>
<proteinExistence type="predicted"/>
<evidence type="ECO:0000256" key="3">
    <source>
        <dbReference type="ARBA" id="ARBA00069006"/>
    </source>
</evidence>
<evidence type="ECO:0000259" key="5">
    <source>
        <dbReference type="SMART" id="SM00829"/>
    </source>
</evidence>
<dbReference type="PANTHER" id="PTHR43205">
    <property type="entry name" value="PROSTAGLANDIN REDUCTASE"/>
    <property type="match status" value="1"/>
</dbReference>
<evidence type="ECO:0000313" key="6">
    <source>
        <dbReference type="EMBL" id="KAH7308047.1"/>
    </source>
</evidence>
<dbReference type="GO" id="GO:0016628">
    <property type="term" value="F:oxidoreductase activity, acting on the CH-CH group of donors, NAD or NADP as acceptor"/>
    <property type="evidence" value="ECO:0007669"/>
    <property type="project" value="InterPro"/>
</dbReference>
<gene>
    <name evidence="6" type="ORF">B0I35DRAFT_102506</name>
</gene>
<comment type="caution">
    <text evidence="6">The sequence shown here is derived from an EMBL/GenBank/DDBJ whole genome shotgun (WGS) entry which is preliminary data.</text>
</comment>
<dbReference type="OrthoDB" id="809632at2759"/>
<dbReference type="PANTHER" id="PTHR43205:SF42">
    <property type="entry name" value="ALCOHOL DEHYDROGENASE, ZINC-CONTAINING (AFU_ORTHOLOGUE AFUA_7G04530)"/>
    <property type="match status" value="1"/>
</dbReference>
<sequence>MSATEIFFAKRPTGPIVPGETFSTRTIPMPTLGENQVLVEATILSIDPILRLWLDGGDFMPVPVGSCPPSYIAGRVVASTADSVPVGTLGIAWSGWASHVVVDAARFESFSLPEGMEEAEILGILGGTGLTAYFSTMRSLKPKKGEVIVVSAAAGAVGSVVAQLAKAQGAARVVGITGSDDKCAWLKDYLGLDEAVNYKAPDFKQQFAKAVEGGIDAYFDNVGGEQLELAMEHMKAEGRITICGQLSSYSDKNHTGVRNMHLVFEKALRISGFNIFYYLHEAASAREDLSRLYLEGKLRGATTIRRGGLEDAGSALAALLAGENKGKLLLDLRHA</sequence>
<protein>
    <recommendedName>
        <fullName evidence="3">Dehydrogenase FUB6</fullName>
    </recommendedName>
    <alternativeName>
        <fullName evidence="4">Fusaric acid biosynthesis protein 6</fullName>
    </alternativeName>
</protein>
<dbReference type="FunFam" id="3.40.50.720:FF:000121">
    <property type="entry name" value="Prostaglandin reductase 2"/>
    <property type="match status" value="1"/>
</dbReference>
<name>A0A8K0WLH2_9HYPO</name>
<dbReference type="Gene3D" id="3.90.180.10">
    <property type="entry name" value="Medium-chain alcohol dehydrogenases, catalytic domain"/>
    <property type="match status" value="1"/>
</dbReference>
<dbReference type="Pfam" id="PF16884">
    <property type="entry name" value="ADH_N_2"/>
    <property type="match status" value="1"/>
</dbReference>
<organism evidence="6 7">
    <name type="scientific">Stachybotrys elegans</name>
    <dbReference type="NCBI Taxonomy" id="80388"/>
    <lineage>
        <taxon>Eukaryota</taxon>
        <taxon>Fungi</taxon>
        <taxon>Dikarya</taxon>
        <taxon>Ascomycota</taxon>
        <taxon>Pezizomycotina</taxon>
        <taxon>Sordariomycetes</taxon>
        <taxon>Hypocreomycetidae</taxon>
        <taxon>Hypocreales</taxon>
        <taxon>Stachybotryaceae</taxon>
        <taxon>Stachybotrys</taxon>
    </lineage>
</organism>
<keyword evidence="7" id="KW-1185">Reference proteome</keyword>
<dbReference type="CDD" id="cd05288">
    <property type="entry name" value="PGDH"/>
    <property type="match status" value="1"/>
</dbReference>
<dbReference type="AlphaFoldDB" id="A0A8K0WLH2"/>
<dbReference type="SUPFAM" id="SSF50129">
    <property type="entry name" value="GroES-like"/>
    <property type="match status" value="1"/>
</dbReference>
<dbReference type="Pfam" id="PF00107">
    <property type="entry name" value="ADH_zinc_N"/>
    <property type="match status" value="1"/>
</dbReference>
<feature type="domain" description="Enoyl reductase (ER)" evidence="5">
    <location>
        <begin position="19"/>
        <end position="330"/>
    </location>
</feature>
<dbReference type="Proteomes" id="UP000813444">
    <property type="component" value="Unassembled WGS sequence"/>
</dbReference>
<dbReference type="InterPro" id="IPR013149">
    <property type="entry name" value="ADH-like_C"/>
</dbReference>
<dbReference type="InterPro" id="IPR041694">
    <property type="entry name" value="ADH_N_2"/>
</dbReference>
<evidence type="ECO:0000313" key="7">
    <source>
        <dbReference type="Proteomes" id="UP000813444"/>
    </source>
</evidence>
<keyword evidence="2" id="KW-0560">Oxidoreductase</keyword>
<dbReference type="InterPro" id="IPR045010">
    <property type="entry name" value="MDR_fam"/>
</dbReference>
<dbReference type="EMBL" id="JAGPNK010000016">
    <property type="protein sequence ID" value="KAH7308047.1"/>
    <property type="molecule type" value="Genomic_DNA"/>
</dbReference>
<dbReference type="InterPro" id="IPR036291">
    <property type="entry name" value="NAD(P)-bd_dom_sf"/>
</dbReference>
<dbReference type="SUPFAM" id="SSF51735">
    <property type="entry name" value="NAD(P)-binding Rossmann-fold domains"/>
    <property type="match status" value="1"/>
</dbReference>
<reference evidence="6" key="1">
    <citation type="journal article" date="2021" name="Nat. Commun.">
        <title>Genetic determinants of endophytism in the Arabidopsis root mycobiome.</title>
        <authorList>
            <person name="Mesny F."/>
            <person name="Miyauchi S."/>
            <person name="Thiergart T."/>
            <person name="Pickel B."/>
            <person name="Atanasova L."/>
            <person name="Karlsson M."/>
            <person name="Huettel B."/>
            <person name="Barry K.W."/>
            <person name="Haridas S."/>
            <person name="Chen C."/>
            <person name="Bauer D."/>
            <person name="Andreopoulos W."/>
            <person name="Pangilinan J."/>
            <person name="LaButti K."/>
            <person name="Riley R."/>
            <person name="Lipzen A."/>
            <person name="Clum A."/>
            <person name="Drula E."/>
            <person name="Henrissat B."/>
            <person name="Kohler A."/>
            <person name="Grigoriev I.V."/>
            <person name="Martin F.M."/>
            <person name="Hacquard S."/>
        </authorList>
    </citation>
    <scope>NUCLEOTIDE SEQUENCE</scope>
    <source>
        <strain evidence="6">MPI-CAGE-CH-0235</strain>
    </source>
</reference>
<dbReference type="SMART" id="SM00829">
    <property type="entry name" value="PKS_ER"/>
    <property type="match status" value="1"/>
</dbReference>
<accession>A0A8K0WLH2</accession>
<dbReference type="InterPro" id="IPR020843">
    <property type="entry name" value="ER"/>
</dbReference>
<comment type="pathway">
    <text evidence="1">Mycotoxin biosynthesis.</text>
</comment>
<dbReference type="Gene3D" id="3.40.50.720">
    <property type="entry name" value="NAD(P)-binding Rossmann-like Domain"/>
    <property type="match status" value="1"/>
</dbReference>
<evidence type="ECO:0000256" key="1">
    <source>
        <dbReference type="ARBA" id="ARBA00004685"/>
    </source>
</evidence>
<dbReference type="InterPro" id="IPR011032">
    <property type="entry name" value="GroES-like_sf"/>
</dbReference>